<organism evidence="2">
    <name type="scientific">bioreactor metagenome</name>
    <dbReference type="NCBI Taxonomy" id="1076179"/>
    <lineage>
        <taxon>unclassified sequences</taxon>
        <taxon>metagenomes</taxon>
        <taxon>ecological metagenomes</taxon>
    </lineage>
</organism>
<evidence type="ECO:0000256" key="1">
    <source>
        <dbReference type="SAM" id="Coils"/>
    </source>
</evidence>
<dbReference type="EMBL" id="VSSQ01031604">
    <property type="protein sequence ID" value="MPM82551.1"/>
    <property type="molecule type" value="Genomic_DNA"/>
</dbReference>
<protein>
    <submittedName>
        <fullName evidence="2">Uncharacterized protein</fullName>
    </submittedName>
</protein>
<sequence length="423" mass="49919">MLEIPKEKHLGPKLASKVSRDLVLLTAGVENPKERSRIRAQYLKSLEDARLSKVALIFEARTLKQDLKKRNELDTSRKVERVTFVDKFAENMYWRTKKVEAKSMRTRLERELYRLKRAEQNPKKNQKIVYWRAHYERRVKEYESLKNSIENKIVNHSVKAEIEGIKTAILNKENPDQSKLQYVSQGELLKELYPDITSKELKSYATYRIDKINKELTALQKETKIISRKIRTDAQIKAIIESRVSRGLIRTMAKDHKRLLDERRQLKAAMLEFNSRPASEQIEPWKVDLELSRLHDWEDAVNDLSASISSRRYGWDIQKTKPETQQLLVELQMKFVNRNDKIVERLKEIKETKFKLYHERSEWRKLSYSTNRTGEIGRLVDNTMSKLKLAVSRLRDARGRGRIGVRLAMDDDYSIKNAGQEYE</sequence>
<feature type="coiled-coil region" evidence="1">
    <location>
        <begin position="209"/>
        <end position="269"/>
    </location>
</feature>
<name>A0A645D0A3_9ZZZZ</name>
<proteinExistence type="predicted"/>
<comment type="caution">
    <text evidence="2">The sequence shown here is derived from an EMBL/GenBank/DDBJ whole genome shotgun (WGS) entry which is preliminary data.</text>
</comment>
<accession>A0A645D0A3</accession>
<feature type="coiled-coil region" evidence="1">
    <location>
        <begin position="101"/>
        <end position="152"/>
    </location>
</feature>
<gene>
    <name evidence="2" type="ORF">SDC9_129612</name>
</gene>
<evidence type="ECO:0000313" key="2">
    <source>
        <dbReference type="EMBL" id="MPM82551.1"/>
    </source>
</evidence>
<keyword evidence="1" id="KW-0175">Coiled coil</keyword>
<reference evidence="2" key="1">
    <citation type="submission" date="2019-08" db="EMBL/GenBank/DDBJ databases">
        <authorList>
            <person name="Kucharzyk K."/>
            <person name="Murdoch R.W."/>
            <person name="Higgins S."/>
            <person name="Loffler F."/>
        </authorList>
    </citation>
    <scope>NUCLEOTIDE SEQUENCE</scope>
</reference>
<dbReference type="AlphaFoldDB" id="A0A645D0A3"/>